<dbReference type="InterPro" id="IPR021333">
    <property type="entry name" value="DUF2946"/>
</dbReference>
<sequence length="115" mass="11711">MESLRRAHRLARLVLAWFVLSVGVAVAAPALQTQGFDVVCSGGGGTKLMAGADGDAGHGHDHTKDCRMCVLTGLPSVDIVFAAQQPPVAAPAPLLPVVHAAQAASPYPARAPPLA</sequence>
<comment type="caution">
    <text evidence="2">The sequence shown here is derived from an EMBL/GenBank/DDBJ whole genome shotgun (WGS) entry which is preliminary data.</text>
</comment>
<feature type="signal peptide" evidence="1">
    <location>
        <begin position="1"/>
        <end position="27"/>
    </location>
</feature>
<gene>
    <name evidence="2" type="ORF">JJ685_07695</name>
</gene>
<feature type="chain" id="PRO_5037047641" evidence="1">
    <location>
        <begin position="28"/>
        <end position="115"/>
    </location>
</feature>
<protein>
    <submittedName>
        <fullName evidence="2">DUF2946 family protein</fullName>
    </submittedName>
</protein>
<accession>A0A937CSY3</accession>
<dbReference type="AlphaFoldDB" id="A0A937CSY3"/>
<reference evidence="2 3" key="1">
    <citation type="journal article" date="2017" name="Int. J. Syst. Evol. Microbiol.">
        <title>Ramlibacter monticola sp. nov., isolated from forest soil.</title>
        <authorList>
            <person name="Chaudhary D.K."/>
            <person name="Kim J."/>
        </authorList>
    </citation>
    <scope>NUCLEOTIDE SEQUENCE [LARGE SCALE GENOMIC DNA]</scope>
    <source>
        <strain evidence="2 3">KACC 19175</strain>
    </source>
</reference>
<keyword evidence="1" id="KW-0732">Signal</keyword>
<name>A0A937CSY3_9BURK</name>
<evidence type="ECO:0000313" key="2">
    <source>
        <dbReference type="EMBL" id="MBL0391023.1"/>
    </source>
</evidence>
<evidence type="ECO:0000256" key="1">
    <source>
        <dbReference type="SAM" id="SignalP"/>
    </source>
</evidence>
<dbReference type="Proteomes" id="UP000599109">
    <property type="component" value="Unassembled WGS sequence"/>
</dbReference>
<evidence type="ECO:0000313" key="3">
    <source>
        <dbReference type="Proteomes" id="UP000599109"/>
    </source>
</evidence>
<keyword evidence="3" id="KW-1185">Reference proteome</keyword>
<dbReference type="EMBL" id="JAEQNE010000001">
    <property type="protein sequence ID" value="MBL0391023.1"/>
    <property type="molecule type" value="Genomic_DNA"/>
</dbReference>
<dbReference type="Pfam" id="PF11162">
    <property type="entry name" value="DUF2946"/>
    <property type="match status" value="1"/>
</dbReference>
<proteinExistence type="predicted"/>
<dbReference type="RefSeq" id="WP_201673587.1">
    <property type="nucleotide sequence ID" value="NZ_JAEQNE010000001.1"/>
</dbReference>
<organism evidence="2 3">
    <name type="scientific">Ramlibacter monticola</name>
    <dbReference type="NCBI Taxonomy" id="1926872"/>
    <lineage>
        <taxon>Bacteria</taxon>
        <taxon>Pseudomonadati</taxon>
        <taxon>Pseudomonadota</taxon>
        <taxon>Betaproteobacteria</taxon>
        <taxon>Burkholderiales</taxon>
        <taxon>Comamonadaceae</taxon>
        <taxon>Ramlibacter</taxon>
    </lineage>
</organism>